<dbReference type="GO" id="GO:0004180">
    <property type="term" value="F:carboxypeptidase activity"/>
    <property type="evidence" value="ECO:0007669"/>
    <property type="project" value="UniProtKB-KW"/>
</dbReference>
<dbReference type="Pfam" id="PF02016">
    <property type="entry name" value="Peptidase_S66"/>
    <property type="match status" value="1"/>
</dbReference>
<feature type="active site" description="Charge relay system" evidence="6">
    <location>
        <position position="264"/>
    </location>
</feature>
<keyword evidence="4" id="KW-0378">Hydrolase</keyword>
<comment type="caution">
    <text evidence="9">The sequence shown here is derived from an EMBL/GenBank/DDBJ whole genome shotgun (WGS) entry which is preliminary data.</text>
</comment>
<keyword evidence="2 9" id="KW-0121">Carboxypeptidase</keyword>
<feature type="active site" description="Charge relay system" evidence="6">
    <location>
        <position position="333"/>
    </location>
</feature>
<dbReference type="InterPro" id="IPR040921">
    <property type="entry name" value="Peptidase_S66C"/>
</dbReference>
<accession>W7KPU8</accession>
<evidence type="ECO:0000256" key="6">
    <source>
        <dbReference type="PIRSR" id="PIRSR028757-1"/>
    </source>
</evidence>
<dbReference type="GO" id="GO:0008236">
    <property type="term" value="F:serine-type peptidase activity"/>
    <property type="evidence" value="ECO:0007669"/>
    <property type="project" value="UniProtKB-KW"/>
</dbReference>
<dbReference type="InterPro" id="IPR029062">
    <property type="entry name" value="Class_I_gatase-like"/>
</dbReference>
<organism evidence="9 10">
    <name type="scientific">Cytobacillus firmus DS1</name>
    <dbReference type="NCBI Taxonomy" id="1307436"/>
    <lineage>
        <taxon>Bacteria</taxon>
        <taxon>Bacillati</taxon>
        <taxon>Bacillota</taxon>
        <taxon>Bacilli</taxon>
        <taxon>Bacillales</taxon>
        <taxon>Bacillaceae</taxon>
        <taxon>Cytobacillus</taxon>
    </lineage>
</organism>
<dbReference type="Gene3D" id="3.50.30.60">
    <property type="entry name" value="LD-carboxypeptidase A C-terminal domain-like"/>
    <property type="match status" value="1"/>
</dbReference>
<evidence type="ECO:0000313" key="10">
    <source>
        <dbReference type="Proteomes" id="UP000019270"/>
    </source>
</evidence>
<dbReference type="GO" id="GO:0006508">
    <property type="term" value="P:proteolysis"/>
    <property type="evidence" value="ECO:0007669"/>
    <property type="project" value="UniProtKB-KW"/>
</dbReference>
<evidence type="ECO:0000313" key="9">
    <source>
        <dbReference type="EMBL" id="EWG09515.1"/>
    </source>
</evidence>
<keyword evidence="5" id="KW-0720">Serine protease</keyword>
<dbReference type="Pfam" id="PF17676">
    <property type="entry name" value="Peptidase_S66C"/>
    <property type="match status" value="1"/>
</dbReference>
<dbReference type="InterPro" id="IPR027461">
    <property type="entry name" value="Carboxypeptidase_A_C_sf"/>
</dbReference>
<evidence type="ECO:0000256" key="4">
    <source>
        <dbReference type="ARBA" id="ARBA00022801"/>
    </source>
</evidence>
<dbReference type="Gene3D" id="3.40.50.10740">
    <property type="entry name" value="Class I glutamine amidotransferase-like"/>
    <property type="match status" value="1"/>
</dbReference>
<dbReference type="SUPFAM" id="SSF141986">
    <property type="entry name" value="LD-carboxypeptidase A C-terminal domain-like"/>
    <property type="match status" value="1"/>
</dbReference>
<dbReference type="SUPFAM" id="SSF52317">
    <property type="entry name" value="Class I glutamine amidotransferase-like"/>
    <property type="match status" value="1"/>
</dbReference>
<dbReference type="InterPro" id="IPR027478">
    <property type="entry name" value="LdcA_N"/>
</dbReference>
<dbReference type="InterPro" id="IPR040449">
    <property type="entry name" value="Peptidase_S66_N"/>
</dbReference>
<feature type="domain" description="LD-carboxypeptidase C-terminal" evidence="8">
    <location>
        <begin position="234"/>
        <end position="348"/>
    </location>
</feature>
<dbReference type="EMBL" id="APVL01000016">
    <property type="protein sequence ID" value="EWG09515.1"/>
    <property type="molecule type" value="Genomic_DNA"/>
</dbReference>
<dbReference type="PANTHER" id="PTHR30237:SF2">
    <property type="entry name" value="MUREIN TETRAPEPTIDE CARBOXYPEPTIDASE"/>
    <property type="match status" value="1"/>
</dbReference>
<evidence type="ECO:0000259" key="7">
    <source>
        <dbReference type="Pfam" id="PF02016"/>
    </source>
</evidence>
<evidence type="ECO:0000256" key="1">
    <source>
        <dbReference type="ARBA" id="ARBA00010233"/>
    </source>
</evidence>
<dbReference type="PIRSF" id="PIRSF028757">
    <property type="entry name" value="LD-carboxypeptidase"/>
    <property type="match status" value="1"/>
</dbReference>
<sequence length="362" mass="39733">MLVGGGQGACAFLIYFPKNNTFSRNLAYILDNYFISQIMLLLQEHIMLIKRKGCDSMAIKPQRLKKGDAIGIIAPASPPNQENLKRSLSFLEELGVKVKMGEHVTDQYGYLAGKDEDRLADLHNMFADKEVKAIICAGGGYGTGRIASQIDYSLIKENPKIFWGYSDITFLHTAIRQQTGLVTFHGPMLASDIGKEDADPLSKQYFNQLFEPVTLDYPEGISELETMVNGRAAGILTGGNLSLMASTIGTPFEIDTKDKLVLIEDINEEPRAVDRMLNQLHMAGKLSDAAGFIIGDFNNCVPERELSLGLDEVLDTYIKRVNKPAVKGFHIGHCSPHISVPLGVRAELDAAGKKLTIESGVK</sequence>
<proteinExistence type="inferred from homology"/>
<gene>
    <name evidence="9" type="ORF">PBF_18894</name>
</gene>
<protein>
    <submittedName>
        <fullName evidence="9">Murein peptide carboxypeptidase YkfA</fullName>
    </submittedName>
</protein>
<dbReference type="eggNOG" id="COG1619">
    <property type="taxonomic scope" value="Bacteria"/>
</dbReference>
<feature type="active site" description="Nucleophile" evidence="6">
    <location>
        <position position="166"/>
    </location>
</feature>
<dbReference type="Proteomes" id="UP000019270">
    <property type="component" value="Unassembled WGS sequence"/>
</dbReference>
<name>W7KPU8_CYTFI</name>
<dbReference type="AlphaFoldDB" id="W7KPU8"/>
<dbReference type="CDD" id="cd07025">
    <property type="entry name" value="Peptidase_S66"/>
    <property type="match status" value="1"/>
</dbReference>
<evidence type="ECO:0000256" key="3">
    <source>
        <dbReference type="ARBA" id="ARBA00022670"/>
    </source>
</evidence>
<feature type="domain" description="LD-carboxypeptidase N-terminal" evidence="7">
    <location>
        <begin position="70"/>
        <end position="186"/>
    </location>
</feature>
<dbReference type="PANTHER" id="PTHR30237">
    <property type="entry name" value="MURAMOYLTETRAPEPTIDE CARBOXYPEPTIDASE"/>
    <property type="match status" value="1"/>
</dbReference>
<evidence type="ECO:0000259" key="8">
    <source>
        <dbReference type="Pfam" id="PF17676"/>
    </source>
</evidence>
<reference evidence="9 10" key="2">
    <citation type="journal article" date="2016" name="Sci. Rep.">
        <title>A novel serine protease, Sep1, from Bacillus firmus DS-1 has nematicidal activity and degrades multiple intestinal-associated nematode proteins.</title>
        <authorList>
            <person name="Geng C."/>
            <person name="Nie X."/>
            <person name="Tang Z."/>
            <person name="Zhang Y."/>
            <person name="Lin J."/>
            <person name="Sun M."/>
            <person name="Peng D."/>
        </authorList>
    </citation>
    <scope>NUCLEOTIDE SEQUENCE [LARGE SCALE GENOMIC DNA]</scope>
    <source>
        <strain evidence="9 10">DS1</strain>
    </source>
</reference>
<evidence type="ECO:0000256" key="2">
    <source>
        <dbReference type="ARBA" id="ARBA00022645"/>
    </source>
</evidence>
<comment type="similarity">
    <text evidence="1">Belongs to the peptidase S66 family.</text>
</comment>
<dbReference type="PATRIC" id="fig|1307436.3.peg.4058"/>
<reference evidence="10" key="1">
    <citation type="submission" date="2013-03" db="EMBL/GenBank/DDBJ databases">
        <title>Draft genome sequence of Bacillus firmus DS1.</title>
        <authorList>
            <person name="Peng D."/>
            <person name="Zhu L."/>
            <person name="Sun M."/>
        </authorList>
    </citation>
    <scope>NUCLEOTIDE SEQUENCE [LARGE SCALE GENOMIC DNA]</scope>
    <source>
        <strain evidence="10">DS1</strain>
    </source>
</reference>
<keyword evidence="3" id="KW-0645">Protease</keyword>
<evidence type="ECO:0000256" key="5">
    <source>
        <dbReference type="ARBA" id="ARBA00022825"/>
    </source>
</evidence>
<dbReference type="InterPro" id="IPR003507">
    <property type="entry name" value="S66_fam"/>
</dbReference>